<dbReference type="EMBL" id="FR824218">
    <property type="protein sequence ID" value="CCA22940.1"/>
    <property type="molecule type" value="Genomic_DNA"/>
</dbReference>
<organism evidence="2">
    <name type="scientific">Albugo laibachii Nc14</name>
    <dbReference type="NCBI Taxonomy" id="890382"/>
    <lineage>
        <taxon>Eukaryota</taxon>
        <taxon>Sar</taxon>
        <taxon>Stramenopiles</taxon>
        <taxon>Oomycota</taxon>
        <taxon>Peronosporomycetes</taxon>
        <taxon>Albuginales</taxon>
        <taxon>Albuginaceae</taxon>
        <taxon>Albugo</taxon>
    </lineage>
</organism>
<gene>
    <name evidence="2" type="primary">AlNc14C173G8069</name>
    <name evidence="2" type="ORF">ALNC14_090830</name>
</gene>
<name>F0WNP9_9STRA</name>
<keyword evidence="1" id="KW-1133">Transmembrane helix</keyword>
<keyword evidence="1" id="KW-0472">Membrane</keyword>
<accession>F0WNP9</accession>
<keyword evidence="1" id="KW-0812">Transmembrane</keyword>
<evidence type="ECO:0000256" key="1">
    <source>
        <dbReference type="SAM" id="Phobius"/>
    </source>
</evidence>
<dbReference type="HOGENOM" id="CLU_2745337_0_0_1"/>
<feature type="transmembrane region" description="Helical" evidence="1">
    <location>
        <begin position="12"/>
        <end position="30"/>
    </location>
</feature>
<evidence type="ECO:0000313" key="2">
    <source>
        <dbReference type="EMBL" id="CCA22940.1"/>
    </source>
</evidence>
<protein>
    <submittedName>
        <fullName evidence="2">AlNc14C173G8069 protein</fullName>
    </submittedName>
</protein>
<feature type="transmembrane region" description="Helical" evidence="1">
    <location>
        <begin position="42"/>
        <end position="62"/>
    </location>
</feature>
<dbReference type="AlphaFoldDB" id="F0WNP9"/>
<sequence>MNYSYINIQLDQLHPECAILVLTLGLLVQLRLLNLNDLRAHLITLKALITLITIELVVLHNLQQLYMVAYQ</sequence>
<reference evidence="2" key="1">
    <citation type="journal article" date="2011" name="PLoS Biol.">
        <title>Gene gain and loss during evolution of obligate parasitism in the white rust pathogen of Arabidopsis thaliana.</title>
        <authorList>
            <person name="Kemen E."/>
            <person name="Gardiner A."/>
            <person name="Schultz-Larsen T."/>
            <person name="Kemen A.C."/>
            <person name="Balmuth A.L."/>
            <person name="Robert-Seilaniantz A."/>
            <person name="Bailey K."/>
            <person name="Holub E."/>
            <person name="Studholme D.J."/>
            <person name="Maclean D."/>
            <person name="Jones J.D."/>
        </authorList>
    </citation>
    <scope>NUCLEOTIDE SEQUENCE</scope>
</reference>
<proteinExistence type="predicted"/>
<reference evidence="2" key="2">
    <citation type="submission" date="2011-02" db="EMBL/GenBank/DDBJ databases">
        <authorList>
            <person name="MacLean D."/>
        </authorList>
    </citation>
    <scope>NUCLEOTIDE SEQUENCE</scope>
</reference>